<gene>
    <name evidence="2" type="ORF">EX242_09070</name>
</gene>
<dbReference type="KEGG" id="prg:RB151_007980"/>
<evidence type="ECO:0000313" key="2">
    <source>
        <dbReference type="EMBL" id="MBX6980412.1"/>
    </source>
</evidence>
<sequence>MISIPFSWFGFTDWLLEQEAGLVIMFATFGTLFLSIATLVVLNILGLKKLSLYISGALFCSVFISMIVMIPLLLLFSIEDSIKLQLIWVIIVASCLISFLSNRHYLEIYFNSIENKIEKETKKQKSKRKNKK</sequence>
<comment type="caution">
    <text evidence="2">The sequence shown here is derived from an EMBL/GenBank/DDBJ whole genome shotgun (WGS) entry which is preliminary data.</text>
</comment>
<protein>
    <submittedName>
        <fullName evidence="2">Uncharacterized protein</fullName>
    </submittedName>
</protein>
<feature type="transmembrane region" description="Helical" evidence="1">
    <location>
        <begin position="52"/>
        <end position="76"/>
    </location>
</feature>
<dbReference type="AlphaFoldDB" id="A0A1J0E3L1"/>
<accession>A0A1J0E3L1</accession>
<organism evidence="2 3">
    <name type="scientific">Providencia rettgeri</name>
    <dbReference type="NCBI Taxonomy" id="587"/>
    <lineage>
        <taxon>Bacteria</taxon>
        <taxon>Pseudomonadati</taxon>
        <taxon>Pseudomonadota</taxon>
        <taxon>Gammaproteobacteria</taxon>
        <taxon>Enterobacterales</taxon>
        <taxon>Morganellaceae</taxon>
        <taxon>Providencia</taxon>
    </lineage>
</organism>
<dbReference type="Proteomes" id="UP000824410">
    <property type="component" value="Unassembled WGS sequence"/>
</dbReference>
<dbReference type="EMBL" id="SHDO01000009">
    <property type="protein sequence ID" value="MBX6980412.1"/>
    <property type="molecule type" value="Genomic_DNA"/>
</dbReference>
<evidence type="ECO:0000313" key="3">
    <source>
        <dbReference type="Proteomes" id="UP000824410"/>
    </source>
</evidence>
<keyword evidence="1" id="KW-0812">Transmembrane</keyword>
<dbReference type="RefSeq" id="WP_042846863.1">
    <property type="nucleotide sequence ID" value="NZ_ABEXNG020000036.1"/>
</dbReference>
<reference evidence="2" key="1">
    <citation type="submission" date="2019-02" db="EMBL/GenBank/DDBJ databases">
        <title>Genomic characterization of isolates from hospital effluents in KZN, South Africa.</title>
        <authorList>
            <person name="Ntshobeni N."/>
            <person name="Allam M."/>
            <person name="Ismail A."/>
            <person name="Amoako D."/>
            <person name="Essack S."/>
            <person name="Chenia H."/>
        </authorList>
    </citation>
    <scope>NUCLEOTIDE SEQUENCE</scope>
    <source>
        <strain evidence="2">AFE97_S1</strain>
    </source>
</reference>
<keyword evidence="1" id="KW-0472">Membrane</keyword>
<feature type="transmembrane region" description="Helical" evidence="1">
    <location>
        <begin position="20"/>
        <end position="45"/>
    </location>
</feature>
<evidence type="ECO:0000256" key="1">
    <source>
        <dbReference type="SAM" id="Phobius"/>
    </source>
</evidence>
<proteinExistence type="predicted"/>
<keyword evidence="1" id="KW-1133">Transmembrane helix</keyword>
<dbReference type="OrthoDB" id="6637662at2"/>
<feature type="transmembrane region" description="Helical" evidence="1">
    <location>
        <begin position="82"/>
        <end position="100"/>
    </location>
</feature>
<name>A0A1J0E3L1_PRORE</name>